<proteinExistence type="predicted"/>
<dbReference type="Pfam" id="PF05157">
    <property type="entry name" value="MshEN"/>
    <property type="match status" value="1"/>
</dbReference>
<evidence type="ECO:0000313" key="3">
    <source>
        <dbReference type="Proteomes" id="UP001596317"/>
    </source>
</evidence>
<dbReference type="RefSeq" id="WP_224610976.1">
    <property type="nucleotide sequence ID" value="NZ_JAIQXV010000016.1"/>
</dbReference>
<evidence type="ECO:0000259" key="1">
    <source>
        <dbReference type="Pfam" id="PF05157"/>
    </source>
</evidence>
<reference evidence="3" key="1">
    <citation type="journal article" date="2019" name="Int. J. Syst. Evol. Microbiol.">
        <title>The Global Catalogue of Microorganisms (GCM) 10K type strain sequencing project: providing services to taxonomists for standard genome sequencing and annotation.</title>
        <authorList>
            <consortium name="The Broad Institute Genomics Platform"/>
            <consortium name="The Broad Institute Genome Sequencing Center for Infectious Disease"/>
            <person name="Wu L."/>
            <person name="Ma J."/>
        </authorList>
    </citation>
    <scope>NUCLEOTIDE SEQUENCE [LARGE SCALE GENOMIC DNA]</scope>
    <source>
        <strain evidence="3">CCUG 63830</strain>
    </source>
</reference>
<accession>A0ABW1ZQL3</accession>
<feature type="domain" description="Type II secretion system protein GspE N-terminal" evidence="1">
    <location>
        <begin position="181"/>
        <end position="260"/>
    </location>
</feature>
<dbReference type="Proteomes" id="UP001596317">
    <property type="component" value="Unassembled WGS sequence"/>
</dbReference>
<evidence type="ECO:0000313" key="2">
    <source>
        <dbReference type="EMBL" id="MFC6662607.1"/>
    </source>
</evidence>
<name>A0ABW1ZQL3_9DEIO</name>
<dbReference type="InterPro" id="IPR037257">
    <property type="entry name" value="T2SS_E_N_sf"/>
</dbReference>
<sequence>MMPLSAAEAEQLELLSSLGTLTPQQLEAVTRECHRGSTLTTALTLLTDERQVWAALAEDAGKPFYDSHLALQVFCTDMFDFRVALEHQILPHRPQGDLMEVITYNTGRLDGPAAAIDHQHLVHSVVSPTVWRYLYDLAYPTCLTGTLDALQARALITCTPLGTPTTCTPEQDAEILAMTHGLHAIDVRRQPVDENVRDLISPAVKALCRAYPHRLEGAALVVMMVDPHDELALHRLRQQTQRPIVPNVTTQSVIDALIEEDWSSGRWPEL</sequence>
<organism evidence="2 3">
    <name type="scientific">Deinococcus multiflagellatus</name>
    <dbReference type="NCBI Taxonomy" id="1656887"/>
    <lineage>
        <taxon>Bacteria</taxon>
        <taxon>Thermotogati</taxon>
        <taxon>Deinococcota</taxon>
        <taxon>Deinococci</taxon>
        <taxon>Deinococcales</taxon>
        <taxon>Deinococcaceae</taxon>
        <taxon>Deinococcus</taxon>
    </lineage>
</organism>
<comment type="caution">
    <text evidence="2">The sequence shown here is derived from an EMBL/GenBank/DDBJ whole genome shotgun (WGS) entry which is preliminary data.</text>
</comment>
<gene>
    <name evidence="2" type="ORF">ACFP90_21355</name>
</gene>
<keyword evidence="3" id="KW-1185">Reference proteome</keyword>
<dbReference type="Gene3D" id="3.30.300.160">
    <property type="entry name" value="Type II secretion system, protein E, N-terminal domain"/>
    <property type="match status" value="1"/>
</dbReference>
<dbReference type="InterPro" id="IPR007831">
    <property type="entry name" value="T2SS_GspE_N"/>
</dbReference>
<dbReference type="EMBL" id="JBHSWB010000002">
    <property type="protein sequence ID" value="MFC6662607.1"/>
    <property type="molecule type" value="Genomic_DNA"/>
</dbReference>
<dbReference type="SUPFAM" id="SSF160246">
    <property type="entry name" value="EspE N-terminal domain-like"/>
    <property type="match status" value="2"/>
</dbReference>
<protein>
    <recommendedName>
        <fullName evidence="1">Type II secretion system protein GspE N-terminal domain-containing protein</fullName>
    </recommendedName>
</protein>